<keyword evidence="3" id="KW-1185">Reference proteome</keyword>
<evidence type="ECO:0008006" key="4">
    <source>
        <dbReference type="Google" id="ProtNLM"/>
    </source>
</evidence>
<dbReference type="Proteomes" id="UP001347796">
    <property type="component" value="Unassembled WGS sequence"/>
</dbReference>
<accession>A0AAN8JBK5</accession>
<dbReference type="PANTHER" id="PTHR33198">
    <property type="entry name" value="ANK_REP_REGION DOMAIN-CONTAINING PROTEIN-RELATED"/>
    <property type="match status" value="1"/>
</dbReference>
<feature type="region of interest" description="Disordered" evidence="1">
    <location>
        <begin position="183"/>
        <end position="239"/>
    </location>
</feature>
<dbReference type="PANTHER" id="PTHR33198:SF20">
    <property type="entry name" value="RETROTRANSPOSON GAG DOMAIN-CONTAINING PROTEIN"/>
    <property type="match status" value="1"/>
</dbReference>
<feature type="region of interest" description="Disordered" evidence="1">
    <location>
        <begin position="70"/>
        <end position="92"/>
    </location>
</feature>
<feature type="region of interest" description="Disordered" evidence="1">
    <location>
        <begin position="251"/>
        <end position="291"/>
    </location>
</feature>
<dbReference type="EMBL" id="JAZGQO010000013">
    <property type="protein sequence ID" value="KAK6171903.1"/>
    <property type="molecule type" value="Genomic_DNA"/>
</dbReference>
<comment type="caution">
    <text evidence="2">The sequence shown here is derived from an EMBL/GenBank/DDBJ whole genome shotgun (WGS) entry which is preliminary data.</text>
</comment>
<feature type="compositionally biased region" description="Basic and acidic residues" evidence="1">
    <location>
        <begin position="219"/>
        <end position="239"/>
    </location>
</feature>
<evidence type="ECO:0000313" key="3">
    <source>
        <dbReference type="Proteomes" id="UP001347796"/>
    </source>
</evidence>
<sequence length="362" mass="42756">MAGSRDIKMSPFLSESDPILTGPKWAKWLDEFGTRLRYFRITDDQDRVDAINIYGGEEARDKIKNLRDIDNQTTGSTWNDDDDVESDEDPPTLDNYTKIINKLNGYYVPLKNISHAKFRFGQLTQGEGETINQYAVRLREYAMKCEFPNMDDQILYHLTLTIRDKDFRREAMDKQYNLQKFLQKAQSREETHRQASEIEGERERGVNRTLTYRGRFPKNHSERDSTNHYHEKKEENYDRKHQVHDCPSCKCDQRNRFRSPHRGRSRNRKYSFHRNRSRYRSQSQSTSRKVKFEEGSDEADCVYYSKLTNKINYGNEYSAKVKVHINDVKVQCEADSASGANLIDEDRFQQIQDRLPASQKLN</sequence>
<feature type="compositionally biased region" description="Basic residues" evidence="1">
    <location>
        <begin position="256"/>
        <end position="279"/>
    </location>
</feature>
<reference evidence="2 3" key="1">
    <citation type="submission" date="2024-01" db="EMBL/GenBank/DDBJ databases">
        <title>The genome of the rayed Mediterranean limpet Patella caerulea (Linnaeus, 1758).</title>
        <authorList>
            <person name="Anh-Thu Weber A."/>
            <person name="Halstead-Nussloch G."/>
        </authorList>
    </citation>
    <scope>NUCLEOTIDE SEQUENCE [LARGE SCALE GENOMIC DNA]</scope>
    <source>
        <strain evidence="2">AATW-2023a</strain>
        <tissue evidence="2">Whole specimen</tissue>
    </source>
</reference>
<organism evidence="2 3">
    <name type="scientific">Patella caerulea</name>
    <name type="common">Rayed Mediterranean limpet</name>
    <dbReference type="NCBI Taxonomy" id="87958"/>
    <lineage>
        <taxon>Eukaryota</taxon>
        <taxon>Metazoa</taxon>
        <taxon>Spiralia</taxon>
        <taxon>Lophotrochozoa</taxon>
        <taxon>Mollusca</taxon>
        <taxon>Gastropoda</taxon>
        <taxon>Patellogastropoda</taxon>
        <taxon>Patelloidea</taxon>
        <taxon>Patellidae</taxon>
        <taxon>Patella</taxon>
    </lineage>
</organism>
<proteinExistence type="predicted"/>
<gene>
    <name evidence="2" type="ORF">SNE40_018326</name>
</gene>
<evidence type="ECO:0000313" key="2">
    <source>
        <dbReference type="EMBL" id="KAK6171903.1"/>
    </source>
</evidence>
<feature type="compositionally biased region" description="Acidic residues" evidence="1">
    <location>
        <begin position="79"/>
        <end position="91"/>
    </location>
</feature>
<protein>
    <recommendedName>
        <fullName evidence="4">Retrotransposon gag domain-containing protein</fullName>
    </recommendedName>
</protein>
<feature type="compositionally biased region" description="Basic and acidic residues" evidence="1">
    <location>
        <begin position="186"/>
        <end position="206"/>
    </location>
</feature>
<evidence type="ECO:0000256" key="1">
    <source>
        <dbReference type="SAM" id="MobiDB-lite"/>
    </source>
</evidence>
<dbReference type="AlphaFoldDB" id="A0AAN8JBK5"/>
<name>A0AAN8JBK5_PATCE</name>